<evidence type="ECO:0000259" key="1">
    <source>
        <dbReference type="Pfam" id="PF13173"/>
    </source>
</evidence>
<evidence type="ECO:0000313" key="4">
    <source>
        <dbReference type="Proteomes" id="UP001055868"/>
    </source>
</evidence>
<keyword evidence="3" id="KW-0067">ATP-binding</keyword>
<evidence type="ECO:0000313" key="3">
    <source>
        <dbReference type="EMBL" id="UQN28439.1"/>
    </source>
</evidence>
<accession>A0ABY4N1L9</accession>
<dbReference type="InterPro" id="IPR041682">
    <property type="entry name" value="AAA_14"/>
</dbReference>
<dbReference type="Proteomes" id="UP001055868">
    <property type="component" value="Chromosome"/>
</dbReference>
<sequence>MGYRRRSLDSSLDALMPSLPAIAIDGAKGVGKSATALRRASRAYLLDDPAQRELLASDPSLLNGDQGTVLLDEWQWLPEVWDVVRRRVDSGARPGRFLLTGSASESAAQGTHSGAGRIVSLRMRPMAVHERGVVEPTVSLAAMMDGEGDAKVTGMTDWTTSDYAEALSRSGFPGVMGAEARAGRVLLDSYLLRIIDRDLPEVGLKVRRPEVLRRWIAAYAAASSSTTAYAKIMDATTGGDGTQPAKTTTIAYREHLTQLWVLDPVPAWEPVRISLGRLQQAPKHQLVDPALALRALGMSAKTLMGPRGAHMAGPLFESLATLSVRASATAADAHVGHLRTRNGDREVDLIVEGPDGRIVGIEVKLARSVDDHDVRHLLWLREKLGDDVADLVVLTTGPEAYRRADGVAVVPLALLGD</sequence>
<evidence type="ECO:0000259" key="2">
    <source>
        <dbReference type="Pfam" id="PF13635"/>
    </source>
</evidence>
<dbReference type="PANTHER" id="PTHR43566">
    <property type="entry name" value="CONSERVED PROTEIN"/>
    <property type="match status" value="1"/>
</dbReference>
<protein>
    <submittedName>
        <fullName evidence="3">ATP-binding protein</fullName>
    </submittedName>
</protein>
<feature type="domain" description="DUF4143" evidence="2">
    <location>
        <begin position="197"/>
        <end position="365"/>
    </location>
</feature>
<gene>
    <name evidence="3" type="ORF">M4486_12395</name>
</gene>
<organism evidence="3 4">
    <name type="scientific">Brachybacterium kimchii</name>
    <dbReference type="NCBI Taxonomy" id="2942909"/>
    <lineage>
        <taxon>Bacteria</taxon>
        <taxon>Bacillati</taxon>
        <taxon>Actinomycetota</taxon>
        <taxon>Actinomycetes</taxon>
        <taxon>Micrococcales</taxon>
        <taxon>Dermabacteraceae</taxon>
        <taxon>Brachybacterium</taxon>
    </lineage>
</organism>
<reference evidence="3" key="1">
    <citation type="submission" date="2022-05" db="EMBL/GenBank/DDBJ databases">
        <title>Genomic analysis of Brachybacterium sp. CBA3104.</title>
        <authorList>
            <person name="Roh S.W."/>
            <person name="Kim Y.B."/>
            <person name="Kim Y."/>
        </authorList>
    </citation>
    <scope>NUCLEOTIDE SEQUENCE</scope>
    <source>
        <strain evidence="3">CBA3104</strain>
    </source>
</reference>
<name>A0ABY4N1L9_9MICO</name>
<feature type="domain" description="AAA" evidence="1">
    <location>
        <begin position="20"/>
        <end position="130"/>
    </location>
</feature>
<dbReference type="Pfam" id="PF13173">
    <property type="entry name" value="AAA_14"/>
    <property type="match status" value="1"/>
</dbReference>
<dbReference type="GO" id="GO:0005524">
    <property type="term" value="F:ATP binding"/>
    <property type="evidence" value="ECO:0007669"/>
    <property type="project" value="UniProtKB-KW"/>
</dbReference>
<dbReference type="InterPro" id="IPR025420">
    <property type="entry name" value="DUF4143"/>
</dbReference>
<dbReference type="PANTHER" id="PTHR43566:SF2">
    <property type="entry name" value="DUF4143 DOMAIN-CONTAINING PROTEIN"/>
    <property type="match status" value="1"/>
</dbReference>
<dbReference type="EMBL" id="CP097218">
    <property type="protein sequence ID" value="UQN28439.1"/>
    <property type="molecule type" value="Genomic_DNA"/>
</dbReference>
<keyword evidence="3" id="KW-0547">Nucleotide-binding</keyword>
<keyword evidence="4" id="KW-1185">Reference proteome</keyword>
<proteinExistence type="predicted"/>
<dbReference type="Pfam" id="PF13635">
    <property type="entry name" value="DUF4143"/>
    <property type="match status" value="1"/>
</dbReference>